<dbReference type="Proteomes" id="UP000321310">
    <property type="component" value="Unassembled WGS sequence"/>
</dbReference>
<proteinExistence type="predicted"/>
<accession>A0A5C7DPA6</accession>
<gene>
    <name evidence="1" type="ORF">FPD46_06960</name>
</gene>
<organism evidence="1 2">
    <name type="scientific">Campylobacter peloridis</name>
    <dbReference type="NCBI Taxonomy" id="488546"/>
    <lineage>
        <taxon>Bacteria</taxon>
        <taxon>Pseudomonadati</taxon>
        <taxon>Campylobacterota</taxon>
        <taxon>Epsilonproteobacteria</taxon>
        <taxon>Campylobacterales</taxon>
        <taxon>Campylobacteraceae</taxon>
        <taxon>Campylobacter</taxon>
    </lineage>
</organism>
<dbReference type="AlphaFoldDB" id="A0A5C7DPA6"/>
<sequence length="140" mass="16501">MKNKMQSQSAFVVLKTPQFKFSDYGFLYQGKNITQLELYNASRVLFKLQITDKICINGVCYAKTLFNQKFFNYEHYDDFLQDVISKKPIYQGKNEIQNSCGFSQKLKTKNYDIYYEVCGNNINFNDKKSKIKFSIKLVDN</sequence>
<name>A0A5C7DPA6_9BACT</name>
<comment type="caution">
    <text evidence="1">The sequence shown here is derived from an EMBL/GenBank/DDBJ whole genome shotgun (WGS) entry which is preliminary data.</text>
</comment>
<protein>
    <submittedName>
        <fullName evidence="1">Uncharacterized protein</fullName>
    </submittedName>
</protein>
<dbReference type="EMBL" id="VOWB01000079">
    <property type="protein sequence ID" value="TXE78990.1"/>
    <property type="molecule type" value="Genomic_DNA"/>
</dbReference>
<evidence type="ECO:0000313" key="1">
    <source>
        <dbReference type="EMBL" id="TXE78990.1"/>
    </source>
</evidence>
<dbReference type="RefSeq" id="WP_187153652.1">
    <property type="nucleotide sequence ID" value="NZ_VOWB01000079.1"/>
</dbReference>
<reference evidence="1 2" key="1">
    <citation type="submission" date="2019-07" db="EMBL/GenBank/DDBJ databases">
        <title>Rapid identification of Enteric Bacteria from Whole Genome Sequences (WGS) using Average Nucleotide Identity (ANI).</title>
        <authorList>
            <person name="Lane C."/>
        </authorList>
    </citation>
    <scope>NUCLEOTIDE SEQUENCE [LARGE SCALE GENOMIC DNA]</scope>
    <source>
        <strain evidence="1 2">2016D-0250</strain>
    </source>
</reference>
<evidence type="ECO:0000313" key="2">
    <source>
        <dbReference type="Proteomes" id="UP000321310"/>
    </source>
</evidence>